<evidence type="ECO:0000313" key="13">
    <source>
        <dbReference type="Proteomes" id="UP000761534"/>
    </source>
</evidence>
<organism evidence="12 13">
    <name type="scientific">Trichomonascus ciferrii</name>
    <dbReference type="NCBI Taxonomy" id="44093"/>
    <lineage>
        <taxon>Eukaryota</taxon>
        <taxon>Fungi</taxon>
        <taxon>Dikarya</taxon>
        <taxon>Ascomycota</taxon>
        <taxon>Saccharomycotina</taxon>
        <taxon>Dipodascomycetes</taxon>
        <taxon>Dipodascales</taxon>
        <taxon>Trichomonascaceae</taxon>
        <taxon>Trichomonascus</taxon>
        <taxon>Trichomonascus ciferrii complex</taxon>
    </lineage>
</organism>
<dbReference type="EC" id="2.6.1.44" evidence="3"/>
<dbReference type="InterPro" id="IPR020578">
    <property type="entry name" value="Aminotrans_V_PyrdxlP_BS"/>
</dbReference>
<dbReference type="AlphaFoldDB" id="A0A642V133"/>
<dbReference type="InterPro" id="IPR015421">
    <property type="entry name" value="PyrdxlP-dep_Trfase_major"/>
</dbReference>
<evidence type="ECO:0000256" key="5">
    <source>
        <dbReference type="ARBA" id="ARBA00022679"/>
    </source>
</evidence>
<keyword evidence="4" id="KW-0032">Aminotransferase</keyword>
<evidence type="ECO:0000259" key="11">
    <source>
        <dbReference type="Pfam" id="PF00266"/>
    </source>
</evidence>
<evidence type="ECO:0000256" key="3">
    <source>
        <dbReference type="ARBA" id="ARBA00013049"/>
    </source>
</evidence>
<evidence type="ECO:0000256" key="8">
    <source>
        <dbReference type="PIRSR" id="PIRSR000524-50"/>
    </source>
</evidence>
<dbReference type="InterPro" id="IPR015422">
    <property type="entry name" value="PyrdxlP-dep_Trfase_small"/>
</dbReference>
<evidence type="ECO:0000256" key="10">
    <source>
        <dbReference type="RuleBase" id="RU004504"/>
    </source>
</evidence>
<name>A0A642V133_9ASCO</name>
<dbReference type="OrthoDB" id="7403325at2759"/>
<dbReference type="GO" id="GO:0004760">
    <property type="term" value="F:L-serine-pyruvate transaminase activity"/>
    <property type="evidence" value="ECO:0007669"/>
    <property type="project" value="TreeGrafter"/>
</dbReference>
<evidence type="ECO:0000256" key="4">
    <source>
        <dbReference type="ARBA" id="ARBA00022576"/>
    </source>
</evidence>
<dbReference type="EMBL" id="SWFS01000336">
    <property type="protein sequence ID" value="KAA8909624.1"/>
    <property type="molecule type" value="Genomic_DNA"/>
</dbReference>
<dbReference type="PANTHER" id="PTHR21152">
    <property type="entry name" value="AMINOTRANSFERASE CLASS V"/>
    <property type="match status" value="1"/>
</dbReference>
<dbReference type="InterPro" id="IPR000192">
    <property type="entry name" value="Aminotrans_V_dom"/>
</dbReference>
<keyword evidence="6 8" id="KW-0663">Pyridoxal phosphate</keyword>
<dbReference type="InterPro" id="IPR015424">
    <property type="entry name" value="PyrdxlP-dep_Trfase"/>
</dbReference>
<comment type="cofactor">
    <cofactor evidence="1 8 10">
        <name>pyridoxal 5'-phosphate</name>
        <dbReference type="ChEBI" id="CHEBI:597326"/>
    </cofactor>
</comment>
<protein>
    <recommendedName>
        <fullName evidence="3">alanine--glyoxylate transaminase</fullName>
        <ecNumber evidence="3">2.6.1.44</ecNumber>
    </recommendedName>
</protein>
<comment type="caution">
    <text evidence="12">The sequence shown here is derived from an EMBL/GenBank/DDBJ whole genome shotgun (WGS) entry which is preliminary data.</text>
</comment>
<dbReference type="FunFam" id="3.40.640.10:FF:000027">
    <property type="entry name" value="Serine--pyruvate aminotransferase, mitochondrial"/>
    <property type="match status" value="1"/>
</dbReference>
<evidence type="ECO:0000256" key="9">
    <source>
        <dbReference type="RuleBase" id="RU004075"/>
    </source>
</evidence>
<dbReference type="Pfam" id="PF00266">
    <property type="entry name" value="Aminotran_5"/>
    <property type="match status" value="1"/>
</dbReference>
<sequence length="418" mass="44998">MSRPAARLGLLANHLSKQTTQRFSTNEASANAMSNQKPHPLTMIPGPIEFDDKVLEAMSHYAEAHTAAPFVQTFGNTLKLTRQLFLSKDANAQPFIIAGSGSLGWDIVASNFVESGENVLVLNTGYFSSAFADCLQVYGAKVDQVTAPIGDRPTLEQVEAALKQKFYKVITITHVDTSTGVLSDIKAISQLVHKVSPDTLVVVDGVCSVASEEIKFDEWGLDYVLTASQKAIGAPPGLSVSYASARAIKTVENRKTPVSSYFASLPRWIPVMKAYESGKPAYFATPAVQNVYALHEALSQFATSDESVQKRIADHKATSDKVKDAVANLGLKTVAVSRENSAHGMTAVYLPQGVVNTDLLPALLKKGVTLAGGIHKEIATKYFRIGHMGVSATRPQLGHVDTVLKHLSETLNELGYKA</sequence>
<feature type="binding site" evidence="7">
    <location>
        <position position="384"/>
    </location>
    <ligand>
        <name>substrate</name>
    </ligand>
</feature>
<feature type="domain" description="Aminotransferase class V" evidence="11">
    <location>
        <begin position="70"/>
        <end position="376"/>
    </location>
</feature>
<dbReference type="GO" id="GO:0005777">
    <property type="term" value="C:peroxisome"/>
    <property type="evidence" value="ECO:0007669"/>
    <property type="project" value="TreeGrafter"/>
</dbReference>
<accession>A0A642V133</accession>
<dbReference type="VEuPathDB" id="FungiDB:TRICI_004459"/>
<evidence type="ECO:0000256" key="2">
    <source>
        <dbReference type="ARBA" id="ARBA00009236"/>
    </source>
</evidence>
<evidence type="ECO:0000256" key="1">
    <source>
        <dbReference type="ARBA" id="ARBA00001933"/>
    </source>
</evidence>
<proteinExistence type="inferred from homology"/>
<dbReference type="Gene3D" id="3.40.640.10">
    <property type="entry name" value="Type I PLP-dependent aspartate aminotransferase-like (Major domain)"/>
    <property type="match status" value="1"/>
</dbReference>
<dbReference type="FunFam" id="3.90.1150.10:FF:000049">
    <property type="entry name" value="Alanine-glyoxylate aminotransferase 1"/>
    <property type="match status" value="1"/>
</dbReference>
<dbReference type="SUPFAM" id="SSF53383">
    <property type="entry name" value="PLP-dependent transferases"/>
    <property type="match status" value="1"/>
</dbReference>
<gene>
    <name evidence="12" type="ORF">TRICI_004459</name>
</gene>
<keyword evidence="5" id="KW-0808">Transferase</keyword>
<dbReference type="GO" id="GO:0019265">
    <property type="term" value="P:glycine biosynthetic process, by transamination of glyoxylate"/>
    <property type="evidence" value="ECO:0007669"/>
    <property type="project" value="TreeGrafter"/>
</dbReference>
<evidence type="ECO:0000313" key="12">
    <source>
        <dbReference type="EMBL" id="KAA8909624.1"/>
    </source>
</evidence>
<comment type="similarity">
    <text evidence="2 9">Belongs to the class-V pyridoxal-phosphate-dependent aminotransferase family.</text>
</comment>
<dbReference type="PANTHER" id="PTHR21152:SF24">
    <property type="entry name" value="ALANINE--GLYOXYLATE AMINOTRANSFERASE 1"/>
    <property type="match status" value="1"/>
</dbReference>
<dbReference type="GO" id="GO:0008453">
    <property type="term" value="F:alanine-glyoxylate transaminase activity"/>
    <property type="evidence" value="ECO:0007669"/>
    <property type="project" value="UniProtKB-EC"/>
</dbReference>
<evidence type="ECO:0000256" key="7">
    <source>
        <dbReference type="PIRSR" id="PIRSR000524-1"/>
    </source>
</evidence>
<dbReference type="PROSITE" id="PS00595">
    <property type="entry name" value="AA_TRANSFER_CLASS_5"/>
    <property type="match status" value="1"/>
</dbReference>
<feature type="modified residue" description="N6-(pyridoxal phosphate)lysine" evidence="8">
    <location>
        <position position="230"/>
    </location>
</feature>
<dbReference type="Proteomes" id="UP000761534">
    <property type="component" value="Unassembled WGS sequence"/>
</dbReference>
<reference evidence="12" key="1">
    <citation type="journal article" date="2019" name="G3 (Bethesda)">
        <title>Genome Assemblies of Two Rare Opportunistic Yeast Pathogens: Diutina rugosa (syn. Candida rugosa) and Trichomonascus ciferrii (syn. Candida ciferrii).</title>
        <authorList>
            <person name="Mixao V."/>
            <person name="Saus E."/>
            <person name="Hansen A.P."/>
            <person name="Lass-Florl C."/>
            <person name="Gabaldon T."/>
        </authorList>
    </citation>
    <scope>NUCLEOTIDE SEQUENCE</scope>
    <source>
        <strain evidence="12">CBS 4856</strain>
    </source>
</reference>
<dbReference type="InterPro" id="IPR024169">
    <property type="entry name" value="SP_NH2Trfase/AEP_transaminase"/>
</dbReference>
<evidence type="ECO:0000256" key="6">
    <source>
        <dbReference type="ARBA" id="ARBA00022898"/>
    </source>
</evidence>
<dbReference type="Gene3D" id="3.90.1150.10">
    <property type="entry name" value="Aspartate Aminotransferase, domain 1"/>
    <property type="match status" value="1"/>
</dbReference>
<dbReference type="PIRSF" id="PIRSF000524">
    <property type="entry name" value="SPT"/>
    <property type="match status" value="1"/>
</dbReference>
<keyword evidence="13" id="KW-1185">Reference proteome</keyword>